<keyword evidence="1" id="KW-0472">Membrane</keyword>
<name>A0AAN9GD81_9CAEN</name>
<comment type="caution">
    <text evidence="2">The sequence shown here is derived from an EMBL/GenBank/DDBJ whole genome shotgun (WGS) entry which is preliminary data.</text>
</comment>
<sequence>MKKFRYGDPLKVSLFRKYSQFIYLFVAWNFFGVVIWKSMNANKKKEDSSWDEKTSNEKYLSLIGYGKQERNITRVKIEGLHVENPEEQKG</sequence>
<feature type="transmembrane region" description="Helical" evidence="1">
    <location>
        <begin position="21"/>
        <end position="39"/>
    </location>
</feature>
<reference evidence="2 3" key="1">
    <citation type="submission" date="2024-02" db="EMBL/GenBank/DDBJ databases">
        <title>Chromosome-scale genome assembly of the rough periwinkle Littorina saxatilis.</title>
        <authorList>
            <person name="De Jode A."/>
            <person name="Faria R."/>
            <person name="Formenti G."/>
            <person name="Sims Y."/>
            <person name="Smith T.P."/>
            <person name="Tracey A."/>
            <person name="Wood J.M.D."/>
            <person name="Zagrodzka Z.B."/>
            <person name="Johannesson K."/>
            <person name="Butlin R.K."/>
            <person name="Leder E.H."/>
        </authorList>
    </citation>
    <scope>NUCLEOTIDE SEQUENCE [LARGE SCALE GENOMIC DNA]</scope>
    <source>
        <strain evidence="2">Snail1</strain>
        <tissue evidence="2">Muscle</tissue>
    </source>
</reference>
<dbReference type="AlphaFoldDB" id="A0AAN9GD81"/>
<protein>
    <submittedName>
        <fullName evidence="2">Uncharacterized protein</fullName>
    </submittedName>
</protein>
<evidence type="ECO:0000313" key="2">
    <source>
        <dbReference type="EMBL" id="KAK7104012.1"/>
    </source>
</evidence>
<accession>A0AAN9GD81</accession>
<gene>
    <name evidence="2" type="ORF">V1264_018790</name>
</gene>
<proteinExistence type="predicted"/>
<keyword evidence="3" id="KW-1185">Reference proteome</keyword>
<keyword evidence="1" id="KW-0812">Transmembrane</keyword>
<evidence type="ECO:0000313" key="3">
    <source>
        <dbReference type="Proteomes" id="UP001374579"/>
    </source>
</evidence>
<evidence type="ECO:0000256" key="1">
    <source>
        <dbReference type="SAM" id="Phobius"/>
    </source>
</evidence>
<organism evidence="2 3">
    <name type="scientific">Littorina saxatilis</name>
    <dbReference type="NCBI Taxonomy" id="31220"/>
    <lineage>
        <taxon>Eukaryota</taxon>
        <taxon>Metazoa</taxon>
        <taxon>Spiralia</taxon>
        <taxon>Lophotrochozoa</taxon>
        <taxon>Mollusca</taxon>
        <taxon>Gastropoda</taxon>
        <taxon>Caenogastropoda</taxon>
        <taxon>Littorinimorpha</taxon>
        <taxon>Littorinoidea</taxon>
        <taxon>Littorinidae</taxon>
        <taxon>Littorina</taxon>
    </lineage>
</organism>
<dbReference type="EMBL" id="JBAMIC010000008">
    <property type="protein sequence ID" value="KAK7104012.1"/>
    <property type="molecule type" value="Genomic_DNA"/>
</dbReference>
<keyword evidence="1" id="KW-1133">Transmembrane helix</keyword>
<dbReference type="Proteomes" id="UP001374579">
    <property type="component" value="Unassembled WGS sequence"/>
</dbReference>